<proteinExistence type="inferred from homology"/>
<evidence type="ECO:0000313" key="9">
    <source>
        <dbReference type="EMBL" id="KAF8485084.1"/>
    </source>
</evidence>
<dbReference type="EMBL" id="WHVB01000003">
    <property type="protein sequence ID" value="KAF8485084.1"/>
    <property type="molecule type" value="Genomic_DNA"/>
</dbReference>
<evidence type="ECO:0000256" key="3">
    <source>
        <dbReference type="ARBA" id="ARBA00022741"/>
    </source>
</evidence>
<feature type="domain" description="GTP-binding protein TrmE N-terminal" evidence="7">
    <location>
        <begin position="62"/>
        <end position="211"/>
    </location>
</feature>
<dbReference type="Proteomes" id="UP000759537">
    <property type="component" value="Unassembled WGS sequence"/>
</dbReference>
<accession>A0A9P5TCF1</accession>
<keyword evidence="3" id="KW-0547">Nucleotide-binding</keyword>
<gene>
    <name evidence="9" type="ORF">DFH94DRAFT_792043</name>
</gene>
<reference evidence="9" key="2">
    <citation type="journal article" date="2020" name="Nat. Commun.">
        <title>Large-scale genome sequencing of mycorrhizal fungi provides insights into the early evolution of symbiotic traits.</title>
        <authorList>
            <person name="Miyauchi S."/>
            <person name="Kiss E."/>
            <person name="Kuo A."/>
            <person name="Drula E."/>
            <person name="Kohler A."/>
            <person name="Sanchez-Garcia M."/>
            <person name="Morin E."/>
            <person name="Andreopoulos B."/>
            <person name="Barry K.W."/>
            <person name="Bonito G."/>
            <person name="Buee M."/>
            <person name="Carver A."/>
            <person name="Chen C."/>
            <person name="Cichocki N."/>
            <person name="Clum A."/>
            <person name="Culley D."/>
            <person name="Crous P.W."/>
            <person name="Fauchery L."/>
            <person name="Girlanda M."/>
            <person name="Hayes R.D."/>
            <person name="Keri Z."/>
            <person name="LaButti K."/>
            <person name="Lipzen A."/>
            <person name="Lombard V."/>
            <person name="Magnuson J."/>
            <person name="Maillard F."/>
            <person name="Murat C."/>
            <person name="Nolan M."/>
            <person name="Ohm R.A."/>
            <person name="Pangilinan J."/>
            <person name="Pereira M.F."/>
            <person name="Perotto S."/>
            <person name="Peter M."/>
            <person name="Pfister S."/>
            <person name="Riley R."/>
            <person name="Sitrit Y."/>
            <person name="Stielow J.B."/>
            <person name="Szollosi G."/>
            <person name="Zifcakova L."/>
            <person name="Stursova M."/>
            <person name="Spatafora J.W."/>
            <person name="Tedersoo L."/>
            <person name="Vaario L.M."/>
            <person name="Yamada A."/>
            <person name="Yan M."/>
            <person name="Wang P."/>
            <person name="Xu J."/>
            <person name="Bruns T."/>
            <person name="Baldrian P."/>
            <person name="Vilgalys R."/>
            <person name="Dunand C."/>
            <person name="Henrissat B."/>
            <person name="Grigoriev I.V."/>
            <person name="Hibbett D."/>
            <person name="Nagy L.G."/>
            <person name="Martin F.M."/>
        </authorList>
    </citation>
    <scope>NUCLEOTIDE SEQUENCE</scope>
    <source>
        <strain evidence="9">Prilba</strain>
    </source>
</reference>
<comment type="similarity">
    <text evidence="1">Belongs to the TRAFAC class TrmE-Era-EngA-EngB-Septin-like GTPase superfamily. TrmE GTPase family.</text>
</comment>
<dbReference type="Gene3D" id="3.30.1360.120">
    <property type="entry name" value="Probable tRNA modification gtpase trme, domain 1"/>
    <property type="match status" value="1"/>
</dbReference>
<reference evidence="9" key="1">
    <citation type="submission" date="2019-10" db="EMBL/GenBank/DDBJ databases">
        <authorList>
            <consortium name="DOE Joint Genome Institute"/>
            <person name="Kuo A."/>
            <person name="Miyauchi S."/>
            <person name="Kiss E."/>
            <person name="Drula E."/>
            <person name="Kohler A."/>
            <person name="Sanchez-Garcia M."/>
            <person name="Andreopoulos B."/>
            <person name="Barry K.W."/>
            <person name="Bonito G."/>
            <person name="Buee M."/>
            <person name="Carver A."/>
            <person name="Chen C."/>
            <person name="Cichocki N."/>
            <person name="Clum A."/>
            <person name="Culley D."/>
            <person name="Crous P.W."/>
            <person name="Fauchery L."/>
            <person name="Girlanda M."/>
            <person name="Hayes R."/>
            <person name="Keri Z."/>
            <person name="LaButti K."/>
            <person name="Lipzen A."/>
            <person name="Lombard V."/>
            <person name="Magnuson J."/>
            <person name="Maillard F."/>
            <person name="Morin E."/>
            <person name="Murat C."/>
            <person name="Nolan M."/>
            <person name="Ohm R."/>
            <person name="Pangilinan J."/>
            <person name="Pereira M."/>
            <person name="Perotto S."/>
            <person name="Peter M."/>
            <person name="Riley R."/>
            <person name="Sitrit Y."/>
            <person name="Stielow B."/>
            <person name="Szollosi G."/>
            <person name="Zifcakova L."/>
            <person name="Stursova M."/>
            <person name="Spatafora J.W."/>
            <person name="Tedersoo L."/>
            <person name="Vaario L.-M."/>
            <person name="Yamada A."/>
            <person name="Yan M."/>
            <person name="Wang P."/>
            <person name="Xu J."/>
            <person name="Bruns T."/>
            <person name="Baldrian P."/>
            <person name="Vilgalys R."/>
            <person name="Henrissat B."/>
            <person name="Grigoriev I.V."/>
            <person name="Hibbett D."/>
            <person name="Nagy L.G."/>
            <person name="Martin F.M."/>
        </authorList>
    </citation>
    <scope>NUCLEOTIDE SEQUENCE</scope>
    <source>
        <strain evidence="9">Prilba</strain>
    </source>
</reference>
<dbReference type="GO" id="GO:0005739">
    <property type="term" value="C:mitochondrion"/>
    <property type="evidence" value="ECO:0007669"/>
    <property type="project" value="TreeGrafter"/>
</dbReference>
<evidence type="ECO:0000259" key="7">
    <source>
        <dbReference type="Pfam" id="PF10396"/>
    </source>
</evidence>
<dbReference type="Gene3D" id="1.20.120.430">
    <property type="entry name" value="tRNA modification GTPase MnmE domain 2"/>
    <property type="match status" value="1"/>
</dbReference>
<dbReference type="PANTHER" id="PTHR42714">
    <property type="entry name" value="TRNA MODIFICATION GTPASE GTPBP3"/>
    <property type="match status" value="1"/>
</dbReference>
<dbReference type="Pfam" id="PF01926">
    <property type="entry name" value="MMR_HSR1"/>
    <property type="match status" value="1"/>
</dbReference>
<dbReference type="InterPro" id="IPR025867">
    <property type="entry name" value="MnmE_helical"/>
</dbReference>
<evidence type="ECO:0000259" key="6">
    <source>
        <dbReference type="Pfam" id="PF01926"/>
    </source>
</evidence>
<name>A0A9P5TCF1_9AGAM</name>
<dbReference type="GO" id="GO:0003924">
    <property type="term" value="F:GTPase activity"/>
    <property type="evidence" value="ECO:0007669"/>
    <property type="project" value="InterPro"/>
</dbReference>
<dbReference type="GO" id="GO:0005525">
    <property type="term" value="F:GTP binding"/>
    <property type="evidence" value="ECO:0007669"/>
    <property type="project" value="UniProtKB-KW"/>
</dbReference>
<keyword evidence="4" id="KW-0342">GTP-binding</keyword>
<evidence type="ECO:0000256" key="4">
    <source>
        <dbReference type="ARBA" id="ARBA00023134"/>
    </source>
</evidence>
<protein>
    <submittedName>
        <fullName evidence="9">tRNA modification GTPase TrmE</fullName>
    </submittedName>
</protein>
<dbReference type="NCBIfam" id="TIGR00231">
    <property type="entry name" value="small_GTP"/>
    <property type="match status" value="1"/>
</dbReference>
<feature type="domain" description="MnmE helical" evidence="8">
    <location>
        <begin position="214"/>
        <end position="563"/>
    </location>
</feature>
<dbReference type="Pfam" id="PF10396">
    <property type="entry name" value="TrmE_N"/>
    <property type="match status" value="1"/>
</dbReference>
<organism evidence="9 10">
    <name type="scientific">Russula ochroleuca</name>
    <dbReference type="NCBI Taxonomy" id="152965"/>
    <lineage>
        <taxon>Eukaryota</taxon>
        <taxon>Fungi</taxon>
        <taxon>Dikarya</taxon>
        <taxon>Basidiomycota</taxon>
        <taxon>Agaricomycotina</taxon>
        <taxon>Agaricomycetes</taxon>
        <taxon>Russulales</taxon>
        <taxon>Russulaceae</taxon>
        <taxon>Russula</taxon>
    </lineage>
</organism>
<dbReference type="OrthoDB" id="188276at2759"/>
<feature type="domain" description="G" evidence="6">
    <location>
        <begin position="311"/>
        <end position="396"/>
    </location>
</feature>
<dbReference type="InterPro" id="IPR004520">
    <property type="entry name" value="GTPase_MnmE"/>
</dbReference>
<dbReference type="SUPFAM" id="SSF52540">
    <property type="entry name" value="P-loop containing nucleoside triphosphate hydrolases"/>
    <property type="match status" value="1"/>
</dbReference>
<dbReference type="InterPro" id="IPR031168">
    <property type="entry name" value="G_TrmE"/>
</dbReference>
<dbReference type="GO" id="GO:0030488">
    <property type="term" value="P:tRNA methylation"/>
    <property type="evidence" value="ECO:0007669"/>
    <property type="project" value="TreeGrafter"/>
</dbReference>
<evidence type="ECO:0000259" key="8">
    <source>
        <dbReference type="Pfam" id="PF12631"/>
    </source>
</evidence>
<evidence type="ECO:0000256" key="1">
    <source>
        <dbReference type="ARBA" id="ARBA00011043"/>
    </source>
</evidence>
<dbReference type="InterPro" id="IPR027266">
    <property type="entry name" value="TrmE/GcvT-like"/>
</dbReference>
<evidence type="ECO:0000313" key="10">
    <source>
        <dbReference type="Proteomes" id="UP000759537"/>
    </source>
</evidence>
<dbReference type="PANTHER" id="PTHR42714:SF2">
    <property type="entry name" value="TRNA MODIFICATION GTPASE GTPBP3, MITOCHONDRIAL"/>
    <property type="match status" value="1"/>
</dbReference>
<dbReference type="CDD" id="cd04164">
    <property type="entry name" value="trmE"/>
    <property type="match status" value="1"/>
</dbReference>
<dbReference type="InterPro" id="IPR006073">
    <property type="entry name" value="GTP-bd"/>
</dbReference>
<dbReference type="Gene3D" id="3.40.50.300">
    <property type="entry name" value="P-loop containing nucleotide triphosphate hydrolases"/>
    <property type="match status" value="1"/>
</dbReference>
<dbReference type="HAMAP" id="MF_00379">
    <property type="entry name" value="GTPase_MnmE"/>
    <property type="match status" value="1"/>
</dbReference>
<dbReference type="SUPFAM" id="SSF116878">
    <property type="entry name" value="TrmE connector domain"/>
    <property type="match status" value="1"/>
</dbReference>
<evidence type="ECO:0000256" key="2">
    <source>
        <dbReference type="ARBA" id="ARBA00022694"/>
    </source>
</evidence>
<dbReference type="InterPro" id="IPR027417">
    <property type="entry name" value="P-loop_NTPase"/>
</dbReference>
<dbReference type="CDD" id="cd14858">
    <property type="entry name" value="TrmE_N"/>
    <property type="match status" value="1"/>
</dbReference>
<dbReference type="NCBIfam" id="NF003661">
    <property type="entry name" value="PRK05291.1-3"/>
    <property type="match status" value="1"/>
</dbReference>
<dbReference type="Pfam" id="PF12631">
    <property type="entry name" value="MnmE_helical"/>
    <property type="match status" value="1"/>
</dbReference>
<keyword evidence="2" id="KW-0819">tRNA processing</keyword>
<dbReference type="GO" id="GO:0002098">
    <property type="term" value="P:tRNA wobble uridine modification"/>
    <property type="evidence" value="ECO:0007669"/>
    <property type="project" value="TreeGrafter"/>
</dbReference>
<feature type="compositionally biased region" description="Basic and acidic residues" evidence="5">
    <location>
        <begin position="96"/>
        <end position="109"/>
    </location>
</feature>
<keyword evidence="10" id="KW-1185">Reference proteome</keyword>
<dbReference type="InterPro" id="IPR005225">
    <property type="entry name" value="Small_GTP-bd"/>
</dbReference>
<dbReference type="InterPro" id="IPR018948">
    <property type="entry name" value="GTP-bd_TrmE_N"/>
</dbReference>
<evidence type="ECO:0000256" key="5">
    <source>
        <dbReference type="SAM" id="MobiDB-lite"/>
    </source>
</evidence>
<comment type="caution">
    <text evidence="9">The sequence shown here is derived from an EMBL/GenBank/DDBJ whole genome shotgun (WGS) entry which is preliminary data.</text>
</comment>
<sequence length="566" mass="61269">MISQTAEIACESGEGGGGTRCGLLSLSRHCFTLSWRVSVHTPTRSTPNDHRALPLSDAQRKTIYVLSTPPAKSGVAVIRISGPDALHVWQRMVRSTREAHTNQGKDERKPKRTHKPNRECALARNDETFRPEAWKLQRCHVVDPQTSELLDDALAVFFRAPRSFTTEDVLELHVHGGRAVISAVLAALARIPGCRPAAPGEFTRRAFEGGRLDLTQVEGLLDLVDAETVSQRRAALCVAGGDARTEFYALREEIVGCLALVEALIDFGEGEDIEEGVFEEARRRAQRLRDRIQSILADNRRGEIMRAGIRLAIFGPPNVGKSSLLNFLAQREAAIVTHVPGTTRDVLELSLDIGGLPVMVADTAGLRETADEVEKIGIERARKAVQAADASLLVLACPDAVTSTTTPPPSGPRLEIPVELAPLVNQHTFILLNKTDLLPTSALVPAALATALPQQGWAVSLASPHAGTDEFLAGLATALQDRYHLLEDAGSAAEARAPLITHARHRSHLESALGFLDAFLETRGVEDIVLGAEELRYAAQAVGKISGLVDVEDVLDVIFRQFCIGK</sequence>
<dbReference type="InterPro" id="IPR027368">
    <property type="entry name" value="MnmE_dom2"/>
</dbReference>
<feature type="region of interest" description="Disordered" evidence="5">
    <location>
        <begin position="96"/>
        <end position="117"/>
    </location>
</feature>
<dbReference type="AlphaFoldDB" id="A0A9P5TCF1"/>